<dbReference type="Proteomes" id="UP000680714">
    <property type="component" value="Unassembled WGS sequence"/>
</dbReference>
<accession>A0ABS5IE61</accession>
<evidence type="ECO:0000313" key="2">
    <source>
        <dbReference type="Proteomes" id="UP000680714"/>
    </source>
</evidence>
<organism evidence="1 2">
    <name type="scientific">Magnetospirillum sulfuroxidans</name>
    <dbReference type="NCBI Taxonomy" id="611300"/>
    <lineage>
        <taxon>Bacteria</taxon>
        <taxon>Pseudomonadati</taxon>
        <taxon>Pseudomonadota</taxon>
        <taxon>Alphaproteobacteria</taxon>
        <taxon>Rhodospirillales</taxon>
        <taxon>Rhodospirillaceae</taxon>
        <taxon>Magnetospirillum</taxon>
    </lineage>
</organism>
<dbReference type="RefSeq" id="WP_211549707.1">
    <property type="nucleotide sequence ID" value="NZ_JAGTUF010000013.1"/>
</dbReference>
<dbReference type="EMBL" id="JAGTUF010000013">
    <property type="protein sequence ID" value="MBR9972690.1"/>
    <property type="molecule type" value="Genomic_DNA"/>
</dbReference>
<proteinExistence type="predicted"/>
<protein>
    <submittedName>
        <fullName evidence="1">Uncharacterized protein</fullName>
    </submittedName>
</protein>
<keyword evidence="2" id="KW-1185">Reference proteome</keyword>
<evidence type="ECO:0000313" key="1">
    <source>
        <dbReference type="EMBL" id="MBR9972690.1"/>
    </source>
</evidence>
<gene>
    <name evidence="1" type="ORF">KEC16_13275</name>
</gene>
<sequence>MEIESVIKIEQNRQSIHKAVLDNFYEFKKMILISEKREWECFGGDLLMNNNESLIYSRWNFQRAMNNVIYSAKMLVEHTRNGMREYERNGEHEIVNFNKKMVEDNFSKDPLSKFIESLRNYISHVAIIPIGVKMYKYHPYSYEFDVYNRRYIHHFVGAKLMEWKDMKGLAAEYIRNNNNYPQVFNSISLYIQKLNSHQNDIVDFIDKKFFA</sequence>
<reference evidence="1 2" key="1">
    <citation type="submission" date="2021-04" db="EMBL/GenBank/DDBJ databases">
        <title>Magnetospirillum sulfuroxidans sp. nov., a facultative chemolithoautotrophic sulfur-oxidizing alphaproteobacterium isolated from freshwater sediment and proposals for Paramagetospirillum gen. nov., and Magnetospirillaceae fam. nov.</title>
        <authorList>
            <person name="Koziaeva V."/>
            <person name="Geelhoed J.S."/>
            <person name="Sorokin D.Y."/>
            <person name="Grouzdev D.S."/>
        </authorList>
    </citation>
    <scope>NUCLEOTIDE SEQUENCE [LARGE SCALE GENOMIC DNA]</scope>
    <source>
        <strain evidence="1 2">J10</strain>
    </source>
</reference>
<name>A0ABS5IE61_9PROT</name>
<comment type="caution">
    <text evidence="1">The sequence shown here is derived from an EMBL/GenBank/DDBJ whole genome shotgun (WGS) entry which is preliminary data.</text>
</comment>